<comment type="similarity">
    <text evidence="2 6">Belongs to the drug/metabolite transporter (DMT) superfamily. Plant drug/metabolite exporter (P-DME) (TC 2.A.7.4) family.</text>
</comment>
<evidence type="ECO:0000256" key="5">
    <source>
        <dbReference type="ARBA" id="ARBA00023136"/>
    </source>
</evidence>
<feature type="transmembrane region" description="Helical" evidence="6">
    <location>
        <begin position="27"/>
        <end position="54"/>
    </location>
</feature>
<dbReference type="GO" id="GO:0022857">
    <property type="term" value="F:transmembrane transporter activity"/>
    <property type="evidence" value="ECO:0007669"/>
    <property type="project" value="InterPro"/>
</dbReference>
<feature type="transmembrane region" description="Helical" evidence="6">
    <location>
        <begin position="124"/>
        <end position="144"/>
    </location>
</feature>
<gene>
    <name evidence="8" type="ORF">M6B38_223685</name>
</gene>
<dbReference type="GO" id="GO:0016020">
    <property type="term" value="C:membrane"/>
    <property type="evidence" value="ECO:0007669"/>
    <property type="project" value="UniProtKB-SubCell"/>
</dbReference>
<feature type="transmembrane region" description="Helical" evidence="6">
    <location>
        <begin position="99"/>
        <end position="118"/>
    </location>
</feature>
<evidence type="ECO:0000256" key="2">
    <source>
        <dbReference type="ARBA" id="ARBA00007635"/>
    </source>
</evidence>
<keyword evidence="5 6" id="KW-0472">Membrane</keyword>
<dbReference type="Proteomes" id="UP001140949">
    <property type="component" value="Unassembled WGS sequence"/>
</dbReference>
<dbReference type="EMBL" id="JANAVB010041620">
    <property type="protein sequence ID" value="KAJ6795897.1"/>
    <property type="molecule type" value="Genomic_DNA"/>
</dbReference>
<comment type="caution">
    <text evidence="8">The sequence shown here is derived from an EMBL/GenBank/DDBJ whole genome shotgun (WGS) entry which is preliminary data.</text>
</comment>
<feature type="domain" description="EamA" evidence="7">
    <location>
        <begin position="201"/>
        <end position="340"/>
    </location>
</feature>
<evidence type="ECO:0000256" key="1">
    <source>
        <dbReference type="ARBA" id="ARBA00004141"/>
    </source>
</evidence>
<feature type="transmembrane region" description="Helical" evidence="6">
    <location>
        <begin position="197"/>
        <end position="218"/>
    </location>
</feature>
<feature type="transmembrane region" description="Helical" evidence="6">
    <location>
        <begin position="66"/>
        <end position="87"/>
    </location>
</feature>
<dbReference type="InterPro" id="IPR000620">
    <property type="entry name" value="EamA_dom"/>
</dbReference>
<evidence type="ECO:0000313" key="9">
    <source>
        <dbReference type="Proteomes" id="UP001140949"/>
    </source>
</evidence>
<dbReference type="PANTHER" id="PTHR31218">
    <property type="entry name" value="WAT1-RELATED PROTEIN"/>
    <property type="match status" value="1"/>
</dbReference>
<accession>A0AAX6DVN1</accession>
<evidence type="ECO:0000256" key="3">
    <source>
        <dbReference type="ARBA" id="ARBA00022692"/>
    </source>
</evidence>
<evidence type="ECO:0000256" key="6">
    <source>
        <dbReference type="RuleBase" id="RU363077"/>
    </source>
</evidence>
<sequence length="376" mass="40404">MLSHSSLAEEPVGKEREASESKTMAKLALYVDASLPYVVMILIQLFLALTLTLLQSLLTDVGVSSVVIVVYEQLISTAFLSTIALVFEWGKRPAFSFDVLSWAFLTALLQIPVAEVMLTASLRYITAAFQSVGLNLIPVLVFVLAVVSGREGFGFRSLGGQAKLVGVVASTAGAIVVVVCSDPGVPDSGSATAGVRAVVVGCTLVGLAVLADATSMVLVERLAMKYPADLTLSATMTVFGTLQTVILAAFIERDPSSWRIRWNNRLQLLAIFLGGIVATGLVYVGRNLCVHKKGPVFAAAFSPLLVVFSFLLQVLVLRNAAQISSIFGAVLVIGGLYFFLWAKSREYKTKEVRRNSLNEEPLLVDSILDNLYYSEA</sequence>
<dbReference type="AlphaFoldDB" id="A0AAX6DVN1"/>
<protein>
    <recommendedName>
        <fullName evidence="6">WAT1-related protein</fullName>
    </recommendedName>
</protein>
<feature type="transmembrane region" description="Helical" evidence="6">
    <location>
        <begin position="296"/>
        <end position="317"/>
    </location>
</feature>
<name>A0AAX6DVN1_IRIPA</name>
<proteinExistence type="inferred from homology"/>
<reference evidence="8" key="1">
    <citation type="journal article" date="2023" name="GigaByte">
        <title>Genome assembly of the bearded iris, Iris pallida Lam.</title>
        <authorList>
            <person name="Bruccoleri R.E."/>
            <person name="Oakeley E.J."/>
            <person name="Faust A.M.E."/>
            <person name="Altorfer M."/>
            <person name="Dessus-Babus S."/>
            <person name="Burckhardt D."/>
            <person name="Oertli M."/>
            <person name="Naumann U."/>
            <person name="Petersen F."/>
            <person name="Wong J."/>
        </authorList>
    </citation>
    <scope>NUCLEOTIDE SEQUENCE</scope>
    <source>
        <strain evidence="8">GSM-AAB239-AS_SAM_17_03QT</strain>
    </source>
</reference>
<dbReference type="SUPFAM" id="SSF103481">
    <property type="entry name" value="Multidrug resistance efflux transporter EmrE"/>
    <property type="match status" value="1"/>
</dbReference>
<organism evidence="8 9">
    <name type="scientific">Iris pallida</name>
    <name type="common">Sweet iris</name>
    <dbReference type="NCBI Taxonomy" id="29817"/>
    <lineage>
        <taxon>Eukaryota</taxon>
        <taxon>Viridiplantae</taxon>
        <taxon>Streptophyta</taxon>
        <taxon>Embryophyta</taxon>
        <taxon>Tracheophyta</taxon>
        <taxon>Spermatophyta</taxon>
        <taxon>Magnoliopsida</taxon>
        <taxon>Liliopsida</taxon>
        <taxon>Asparagales</taxon>
        <taxon>Iridaceae</taxon>
        <taxon>Iridoideae</taxon>
        <taxon>Irideae</taxon>
        <taxon>Iris</taxon>
    </lineage>
</organism>
<evidence type="ECO:0000313" key="8">
    <source>
        <dbReference type="EMBL" id="KAJ6795897.1"/>
    </source>
</evidence>
<keyword evidence="3 6" id="KW-0812">Transmembrane</keyword>
<dbReference type="InterPro" id="IPR037185">
    <property type="entry name" value="EmrE-like"/>
</dbReference>
<feature type="transmembrane region" description="Helical" evidence="6">
    <location>
        <begin position="323"/>
        <end position="342"/>
    </location>
</feature>
<evidence type="ECO:0000256" key="4">
    <source>
        <dbReference type="ARBA" id="ARBA00022989"/>
    </source>
</evidence>
<dbReference type="InterPro" id="IPR030184">
    <property type="entry name" value="WAT1-related"/>
</dbReference>
<reference evidence="8" key="2">
    <citation type="submission" date="2023-04" db="EMBL/GenBank/DDBJ databases">
        <authorList>
            <person name="Bruccoleri R.E."/>
            <person name="Oakeley E.J."/>
            <person name="Faust A.-M."/>
            <person name="Dessus-Babus S."/>
            <person name="Altorfer M."/>
            <person name="Burckhardt D."/>
            <person name="Oertli M."/>
            <person name="Naumann U."/>
            <person name="Petersen F."/>
            <person name="Wong J."/>
        </authorList>
    </citation>
    <scope>NUCLEOTIDE SEQUENCE</scope>
    <source>
        <strain evidence="8">GSM-AAB239-AS_SAM_17_03QT</strain>
        <tissue evidence="8">Leaf</tissue>
    </source>
</reference>
<feature type="transmembrane region" description="Helical" evidence="6">
    <location>
        <begin position="230"/>
        <end position="251"/>
    </location>
</feature>
<evidence type="ECO:0000259" key="7">
    <source>
        <dbReference type="Pfam" id="PF00892"/>
    </source>
</evidence>
<dbReference type="Pfam" id="PF00892">
    <property type="entry name" value="EamA"/>
    <property type="match status" value="1"/>
</dbReference>
<keyword evidence="4 6" id="KW-1133">Transmembrane helix</keyword>
<feature type="transmembrane region" description="Helical" evidence="6">
    <location>
        <begin position="266"/>
        <end position="284"/>
    </location>
</feature>
<comment type="subcellular location">
    <subcellularLocation>
        <location evidence="1 6">Membrane</location>
        <topology evidence="1 6">Multi-pass membrane protein</topology>
    </subcellularLocation>
</comment>
<keyword evidence="9" id="KW-1185">Reference proteome</keyword>